<dbReference type="AlphaFoldDB" id="A0A0F4ES34"/>
<evidence type="ECO:0000256" key="3">
    <source>
        <dbReference type="ARBA" id="ARBA00022679"/>
    </source>
</evidence>
<accession>A0A0F4ES34</accession>
<dbReference type="EMBL" id="JRPY01000028">
    <property type="protein sequence ID" value="KJX75624.1"/>
    <property type="molecule type" value="Genomic_DNA"/>
</dbReference>
<evidence type="ECO:0000256" key="4">
    <source>
        <dbReference type="ARBA" id="ARBA00022917"/>
    </source>
</evidence>
<dbReference type="Proteomes" id="UP000053699">
    <property type="component" value="Unassembled WGS sequence"/>
</dbReference>
<dbReference type="CDD" id="cd08646">
    <property type="entry name" value="FMT_core_Met-tRNA-FMT_N"/>
    <property type="match status" value="1"/>
</dbReference>
<dbReference type="InterPro" id="IPR002376">
    <property type="entry name" value="Formyl_transf_N"/>
</dbReference>
<evidence type="ECO:0000256" key="5">
    <source>
        <dbReference type="HAMAP-Rule" id="MF_00182"/>
    </source>
</evidence>
<protein>
    <recommendedName>
        <fullName evidence="2 5">Methionyl-tRNA formyltransferase</fullName>
        <ecNumber evidence="2 5">2.1.2.9</ecNumber>
    </recommendedName>
</protein>
<evidence type="ECO:0000259" key="6">
    <source>
        <dbReference type="Pfam" id="PF00551"/>
    </source>
</evidence>
<proteinExistence type="inferred from homology"/>
<dbReference type="PATRIC" id="fig|480418.6.peg.1150"/>
<dbReference type="InterPro" id="IPR036477">
    <property type="entry name" value="Formyl_transf_N_sf"/>
</dbReference>
<evidence type="ECO:0000313" key="9">
    <source>
        <dbReference type="Proteomes" id="UP000053699"/>
    </source>
</evidence>
<reference evidence="8 9" key="1">
    <citation type="journal article" date="2015" name="Proc. Natl. Acad. Sci. U.S.A.">
        <title>Insight into the evolution and origin of leprosy bacilli from the genome sequence of Mycobacterium lepromatosis.</title>
        <authorList>
            <person name="Singh P."/>
            <person name="Benjak A."/>
            <person name="Schuenemann V.J."/>
            <person name="Herbig A."/>
            <person name="Avanzi C."/>
            <person name="Busso P."/>
            <person name="Nieselt K."/>
            <person name="Krause J."/>
            <person name="Vera-Cabrera L."/>
            <person name="Cole S.T."/>
        </authorList>
    </citation>
    <scope>NUCLEOTIDE SEQUENCE [LARGE SCALE GENOMIC DNA]</scope>
    <source>
        <strain evidence="8 9">Mx1-22A</strain>
    </source>
</reference>
<gene>
    <name evidence="5 8" type="primary">fmt</name>
    <name evidence="8" type="ORF">MLPM_0552</name>
</gene>
<comment type="catalytic activity">
    <reaction evidence="5">
        <text>L-methionyl-tRNA(fMet) + (6R)-10-formyltetrahydrofolate = N-formyl-L-methionyl-tRNA(fMet) + (6S)-5,6,7,8-tetrahydrofolate + H(+)</text>
        <dbReference type="Rhea" id="RHEA:24380"/>
        <dbReference type="Rhea" id="RHEA-COMP:9952"/>
        <dbReference type="Rhea" id="RHEA-COMP:9953"/>
        <dbReference type="ChEBI" id="CHEBI:15378"/>
        <dbReference type="ChEBI" id="CHEBI:57453"/>
        <dbReference type="ChEBI" id="CHEBI:78530"/>
        <dbReference type="ChEBI" id="CHEBI:78844"/>
        <dbReference type="ChEBI" id="CHEBI:195366"/>
        <dbReference type="EC" id="2.1.2.9"/>
    </reaction>
</comment>
<evidence type="ECO:0000256" key="1">
    <source>
        <dbReference type="ARBA" id="ARBA00010699"/>
    </source>
</evidence>
<dbReference type="NCBIfam" id="TIGR00460">
    <property type="entry name" value="fmt"/>
    <property type="match status" value="1"/>
</dbReference>
<dbReference type="CDD" id="cd08704">
    <property type="entry name" value="Met_tRNA_FMT_C"/>
    <property type="match status" value="1"/>
</dbReference>
<keyword evidence="9" id="KW-1185">Reference proteome</keyword>
<dbReference type="FunFam" id="3.40.50.12230:FF:000001">
    <property type="entry name" value="Methionyl-tRNA formyltransferase"/>
    <property type="match status" value="1"/>
</dbReference>
<dbReference type="Gene3D" id="3.40.50.12230">
    <property type="match status" value="1"/>
</dbReference>
<dbReference type="Pfam" id="PF00551">
    <property type="entry name" value="Formyl_trans_N"/>
    <property type="match status" value="1"/>
</dbReference>
<dbReference type="STRING" id="480418.GCA_000975265_00119"/>
<dbReference type="SUPFAM" id="SSF53328">
    <property type="entry name" value="Formyltransferase"/>
    <property type="match status" value="1"/>
</dbReference>
<feature type="domain" description="Formyl transferase N-terminal" evidence="6">
    <location>
        <begin position="6"/>
        <end position="181"/>
    </location>
</feature>
<sequence>MLVRLVFAGTPESALPALCRLIDSPRHDVVAVLTRPDAASGRRGKPEPSPVAREALDRGIPLLRPAWPNSPMFVSELSEWAPECCVVVAYGALLGNPLLAVPPRGWVNLHFSLLPAWRGAAPVQAAIAAGDTITGATTFKIEPSLDSGPVYGVVTEMIQPTDTAGDLLERLAVSGATLLSSTLDGIADATLAPRQQPVDGVSIASKITVEQARVRWDLPAPVVERCIRAVTPNPGAWTLVGKLRVKLGPVRFDADAAELPKLSKPLLPGVIHVDRKSVWIGTGSDPVRLSKVQPQGKKFMNAVDWARGARLDPAARAS</sequence>
<comment type="function">
    <text evidence="5">Attaches a formyl group to the free amino group of methionyl-tRNA(fMet). The formyl group appears to play a dual role in the initiator identity of N-formylmethionyl-tRNA by promoting its recognition by IF2 and preventing the misappropriation of this tRNA by the elongation apparatus.</text>
</comment>
<dbReference type="GO" id="GO:0004479">
    <property type="term" value="F:methionyl-tRNA formyltransferase activity"/>
    <property type="evidence" value="ECO:0007669"/>
    <property type="project" value="UniProtKB-UniRule"/>
</dbReference>
<dbReference type="GO" id="GO:0005829">
    <property type="term" value="C:cytosol"/>
    <property type="evidence" value="ECO:0007669"/>
    <property type="project" value="TreeGrafter"/>
</dbReference>
<dbReference type="PANTHER" id="PTHR11138">
    <property type="entry name" value="METHIONYL-TRNA FORMYLTRANSFERASE"/>
    <property type="match status" value="1"/>
</dbReference>
<evidence type="ECO:0000313" key="8">
    <source>
        <dbReference type="EMBL" id="KJX75624.1"/>
    </source>
</evidence>
<comment type="caution">
    <text evidence="8">The sequence shown here is derived from an EMBL/GenBank/DDBJ whole genome shotgun (WGS) entry which is preliminary data.</text>
</comment>
<evidence type="ECO:0000259" key="7">
    <source>
        <dbReference type="Pfam" id="PF02911"/>
    </source>
</evidence>
<dbReference type="HAMAP" id="MF_00182">
    <property type="entry name" value="Formyl_trans"/>
    <property type="match status" value="1"/>
</dbReference>
<keyword evidence="4 5" id="KW-0648">Protein biosynthesis</keyword>
<organism evidence="8 9">
    <name type="scientific">Mycobacterium lepromatosis</name>
    <dbReference type="NCBI Taxonomy" id="480418"/>
    <lineage>
        <taxon>Bacteria</taxon>
        <taxon>Bacillati</taxon>
        <taxon>Actinomycetota</taxon>
        <taxon>Actinomycetes</taxon>
        <taxon>Mycobacteriales</taxon>
        <taxon>Mycobacteriaceae</taxon>
        <taxon>Mycobacterium</taxon>
    </lineage>
</organism>
<dbReference type="Pfam" id="PF02911">
    <property type="entry name" value="Formyl_trans_C"/>
    <property type="match status" value="1"/>
</dbReference>
<dbReference type="EC" id="2.1.2.9" evidence="2 5"/>
<dbReference type="OrthoDB" id="9802815at2"/>
<dbReference type="InterPro" id="IPR011034">
    <property type="entry name" value="Formyl_transferase-like_C_sf"/>
</dbReference>
<keyword evidence="3 5" id="KW-0808">Transferase</keyword>
<feature type="domain" description="Formyl transferase C-terminal" evidence="7">
    <location>
        <begin position="206"/>
        <end position="309"/>
    </location>
</feature>
<dbReference type="SUPFAM" id="SSF50486">
    <property type="entry name" value="FMT C-terminal domain-like"/>
    <property type="match status" value="1"/>
</dbReference>
<dbReference type="PANTHER" id="PTHR11138:SF5">
    <property type="entry name" value="METHIONYL-TRNA FORMYLTRANSFERASE, MITOCHONDRIAL"/>
    <property type="match status" value="1"/>
</dbReference>
<name>A0A0F4ES34_9MYCO</name>
<evidence type="ECO:0000256" key="2">
    <source>
        <dbReference type="ARBA" id="ARBA00012261"/>
    </source>
</evidence>
<dbReference type="InterPro" id="IPR005794">
    <property type="entry name" value="Fmt"/>
</dbReference>
<comment type="similarity">
    <text evidence="1 5">Belongs to the Fmt family.</text>
</comment>
<dbReference type="InterPro" id="IPR005793">
    <property type="entry name" value="Formyl_trans_C"/>
</dbReference>
<dbReference type="InterPro" id="IPR041711">
    <property type="entry name" value="Met-tRNA-FMT_N"/>
</dbReference>
<feature type="binding site" evidence="5">
    <location>
        <begin position="112"/>
        <end position="115"/>
    </location>
    <ligand>
        <name>(6S)-5,6,7,8-tetrahydrofolate</name>
        <dbReference type="ChEBI" id="CHEBI:57453"/>
    </ligand>
</feature>
<dbReference type="InterPro" id="IPR044135">
    <property type="entry name" value="Met-tRNA-FMT_C"/>
</dbReference>